<dbReference type="AlphaFoldDB" id="A0A2U2B9I2"/>
<dbReference type="EMBL" id="QEWP01000006">
    <property type="protein sequence ID" value="PWD99703.1"/>
    <property type="molecule type" value="Genomic_DNA"/>
</dbReference>
<dbReference type="OrthoDB" id="1108826at2"/>
<feature type="chain" id="PRO_5015755830" evidence="5">
    <location>
        <begin position="21"/>
        <end position="825"/>
    </location>
</feature>
<feature type="signal peptide" evidence="5">
    <location>
        <begin position="1"/>
        <end position="20"/>
    </location>
</feature>
<keyword evidence="7" id="KW-0969">Cilium</keyword>
<dbReference type="InterPro" id="IPR006664">
    <property type="entry name" value="OMP_bac"/>
</dbReference>
<dbReference type="SUPFAM" id="SSF48452">
    <property type="entry name" value="TPR-like"/>
    <property type="match status" value="1"/>
</dbReference>
<dbReference type="InterPro" id="IPR011659">
    <property type="entry name" value="WD40"/>
</dbReference>
<dbReference type="GO" id="GO:0009279">
    <property type="term" value="C:cell outer membrane"/>
    <property type="evidence" value="ECO:0007669"/>
    <property type="project" value="UniProtKB-SubCell"/>
</dbReference>
<accession>A0A2U2B9I2</accession>
<evidence type="ECO:0000259" key="6">
    <source>
        <dbReference type="PROSITE" id="PS51123"/>
    </source>
</evidence>
<dbReference type="PRINTS" id="PR01021">
    <property type="entry name" value="OMPADOMAIN"/>
</dbReference>
<evidence type="ECO:0000256" key="2">
    <source>
        <dbReference type="ARBA" id="ARBA00023136"/>
    </source>
</evidence>
<dbReference type="Gene3D" id="1.25.40.10">
    <property type="entry name" value="Tetratricopeptide repeat domain"/>
    <property type="match status" value="1"/>
</dbReference>
<dbReference type="PANTHER" id="PTHR30329:SF21">
    <property type="entry name" value="LIPOPROTEIN YIAD-RELATED"/>
    <property type="match status" value="1"/>
</dbReference>
<dbReference type="PANTHER" id="PTHR30329">
    <property type="entry name" value="STATOR ELEMENT OF FLAGELLAR MOTOR COMPLEX"/>
    <property type="match status" value="1"/>
</dbReference>
<proteinExistence type="predicted"/>
<evidence type="ECO:0000256" key="4">
    <source>
        <dbReference type="PROSITE-ProRule" id="PRU00473"/>
    </source>
</evidence>
<keyword evidence="5" id="KW-0732">Signal</keyword>
<evidence type="ECO:0000313" key="8">
    <source>
        <dbReference type="Proteomes" id="UP000244956"/>
    </source>
</evidence>
<feature type="domain" description="OmpA-like" evidence="6">
    <location>
        <begin position="710"/>
        <end position="825"/>
    </location>
</feature>
<keyword evidence="8" id="KW-1185">Reference proteome</keyword>
<keyword evidence="3" id="KW-0998">Cell outer membrane</keyword>
<comment type="caution">
    <text evidence="7">The sequence shown here is derived from an EMBL/GenBank/DDBJ whole genome shotgun (WGS) entry which is preliminary data.</text>
</comment>
<comment type="subcellular location">
    <subcellularLocation>
        <location evidence="1">Cell outer membrane</location>
    </subcellularLocation>
</comment>
<dbReference type="InterPro" id="IPR050330">
    <property type="entry name" value="Bact_OuterMem_StrucFunc"/>
</dbReference>
<keyword evidence="7" id="KW-0282">Flagellum</keyword>
<evidence type="ECO:0000256" key="3">
    <source>
        <dbReference type="ARBA" id="ARBA00023237"/>
    </source>
</evidence>
<organism evidence="7 8">
    <name type="scientific">Marinilabilia rubra</name>
    <dbReference type="NCBI Taxonomy" id="2162893"/>
    <lineage>
        <taxon>Bacteria</taxon>
        <taxon>Pseudomonadati</taxon>
        <taxon>Bacteroidota</taxon>
        <taxon>Bacteroidia</taxon>
        <taxon>Marinilabiliales</taxon>
        <taxon>Marinilabiliaceae</taxon>
        <taxon>Marinilabilia</taxon>
    </lineage>
</organism>
<evidence type="ECO:0000313" key="7">
    <source>
        <dbReference type="EMBL" id="PWD99703.1"/>
    </source>
</evidence>
<reference evidence="7 8" key="1">
    <citation type="submission" date="2018-05" db="EMBL/GenBank/DDBJ databases">
        <title>Marinilabilia rubrum sp. nov., isolated from saltern sediment.</title>
        <authorList>
            <person name="Zhang R."/>
        </authorList>
    </citation>
    <scope>NUCLEOTIDE SEQUENCE [LARGE SCALE GENOMIC DNA]</scope>
    <source>
        <strain evidence="7 8">WTE16</strain>
    </source>
</reference>
<evidence type="ECO:0000256" key="5">
    <source>
        <dbReference type="SAM" id="SignalP"/>
    </source>
</evidence>
<dbReference type="Proteomes" id="UP000244956">
    <property type="component" value="Unassembled WGS sequence"/>
</dbReference>
<dbReference type="SUPFAM" id="SSF82171">
    <property type="entry name" value="DPP6 N-terminal domain-like"/>
    <property type="match status" value="1"/>
</dbReference>
<sequence>MKILYVSLLLIALSVIPAYSQENPKIDEEKLISNSGEVGEAFIEEKLSEGDKFYRDGYYEGSYRAYYDLYEVTTESAPLNYKLGVSALLGGQPDQASRYLEESLPSVADDYYLLLGYAYRAELKFSRAREAFENYNNTLPGWKKKQFRSQFNQLLNECEFGERNATDSVPAFVFNMGPAVNSYYDEYAPVEDPQHERIFFTTRRPDRLPDIPVGRENFEERVLEAAFVNGEASEGVEVGRLNSRFNTAVSGISPDKESLYIYEGKKSGGHISVSDIGGKKAKRPRNLGGRIDHKIYKETTFTETEDRVVFFVTDHRKGKGGKDIWTAKRRGKSRFSRPKNLTALNTDLDEEAVYVTPDGSTLYFASEGHPGFGGFDIYKSEKNRDGDWMMPVNIGQPYNSGYDDLFYFPTSDSLTVFVASSRAGGFGGLDLYKIKKDTRIPFTIAGEITEKSSESPLFAKVSVVDTVKHEPVKAAWTDSVTGEYLIALEDTGSYQLQISAEGFKMTLASIINPTRRDAALTEDFVLEKLKHPYTIKGVITDVDTQKPVQAEIVFRPTSKDSITHRIFSDAETGSYSITFEDKSNMEMEVTAHHFYRQTFDLMLKNTLASSEVKDIEMEKSLKEYTLSGKVIEEKTNDEVPAELAVYEPGAEEALLVAYADSTTGNYSFTVYQTGPFLVEVNADGYFFNNLSVQFNPDSTLKVQNITLQPMLTGARIVAEDILFTSGKATLMAESYPELNRLVRLLNENPSIRIEVSGHSDNTGSASLNKKLSKSRALSVKRYLESQGIDPDRIEYEGYGFDQPIAPNTTPEGRAKNRRVEIKVIE</sequence>
<dbReference type="InterPro" id="IPR011990">
    <property type="entry name" value="TPR-like_helical_dom_sf"/>
</dbReference>
<dbReference type="RefSeq" id="WP_109264242.1">
    <property type="nucleotide sequence ID" value="NZ_QEWP01000006.1"/>
</dbReference>
<dbReference type="Pfam" id="PF07676">
    <property type="entry name" value="PD40"/>
    <property type="match status" value="1"/>
</dbReference>
<dbReference type="InterPro" id="IPR036737">
    <property type="entry name" value="OmpA-like_sf"/>
</dbReference>
<name>A0A2U2B9I2_9BACT</name>
<dbReference type="CDD" id="cd07185">
    <property type="entry name" value="OmpA_C-like"/>
    <property type="match status" value="1"/>
</dbReference>
<dbReference type="PROSITE" id="PS51123">
    <property type="entry name" value="OMPA_2"/>
    <property type="match status" value="1"/>
</dbReference>
<gene>
    <name evidence="7" type="ORF">DDZ16_09675</name>
</gene>
<protein>
    <submittedName>
        <fullName evidence="7">Flagellar motor protein MotB</fullName>
    </submittedName>
</protein>
<keyword evidence="2 4" id="KW-0472">Membrane</keyword>
<dbReference type="Pfam" id="PF00691">
    <property type="entry name" value="OmpA"/>
    <property type="match status" value="1"/>
</dbReference>
<dbReference type="Gene3D" id="3.30.1330.60">
    <property type="entry name" value="OmpA-like domain"/>
    <property type="match status" value="1"/>
</dbReference>
<dbReference type="InterPro" id="IPR006665">
    <property type="entry name" value="OmpA-like"/>
</dbReference>
<dbReference type="SUPFAM" id="SSF103088">
    <property type="entry name" value="OmpA-like"/>
    <property type="match status" value="1"/>
</dbReference>
<keyword evidence="7" id="KW-0966">Cell projection</keyword>
<evidence type="ECO:0000256" key="1">
    <source>
        <dbReference type="ARBA" id="ARBA00004442"/>
    </source>
</evidence>